<sequence length="266" mass="29714">MKLRSSIRRIDSPAGRMKILILRPEKQEGPVPGILWLHGGGYVTGMASMVYITAGSTLAKHFGTVLIAPEYRRALRNPYPAALEDCYAALEYLYSHADELGVDRNRIVVGGESAGGGLAAAVCLLARDEGEIPVSFQLPLYPMLDCDDTESSRHSHSHGWGTRRNHWAWRKYLGDLYGTDEVPPYASPAKETNYAGLPPCYTFVEDEEPFLTETVAYIQNLKDAGVEAHMDIYHGNIHGFDTMRWTKNAKEARRKLLKAAEKYLKL</sequence>
<reference evidence="1" key="1">
    <citation type="submission" date="2017-04" db="EMBL/GenBank/DDBJ databases">
        <authorList>
            <person name="Varghese N."/>
            <person name="Submissions S."/>
        </authorList>
    </citation>
    <scope>NUCLEOTIDE SEQUENCE</scope>
    <source>
        <strain evidence="1">WTE2008</strain>
    </source>
</reference>
<evidence type="ECO:0000313" key="1">
    <source>
        <dbReference type="EMBL" id="SMC64695.1"/>
    </source>
</evidence>
<dbReference type="EMBL" id="FWXZ01000003">
    <property type="protein sequence ID" value="SMC64695.1"/>
    <property type="molecule type" value="Genomic_DNA"/>
</dbReference>
<protein>
    <submittedName>
        <fullName evidence="1">Acetyl esterase/lipase</fullName>
    </submittedName>
</protein>
<comment type="caution">
    <text evidence="1">The sequence shown here is derived from an EMBL/GenBank/DDBJ whole genome shotgun (WGS) entry which is preliminary data.</text>
</comment>
<keyword evidence="2" id="KW-1185">Reference proteome</keyword>
<accession>A0AC61PLP7</accession>
<organism evidence="1 2">
    <name type="scientific">Aristaeella lactis</name>
    <dbReference type="NCBI Taxonomy" id="3046383"/>
    <lineage>
        <taxon>Bacteria</taxon>
        <taxon>Bacillati</taxon>
        <taxon>Bacillota</taxon>
        <taxon>Clostridia</taxon>
        <taxon>Eubacteriales</taxon>
        <taxon>Aristaeellaceae</taxon>
        <taxon>Aristaeella</taxon>
    </lineage>
</organism>
<name>A0AC61PLP7_9FIRM</name>
<gene>
    <name evidence="1" type="ORF">SAMN06297397_1744</name>
</gene>
<dbReference type="Proteomes" id="UP000192328">
    <property type="component" value="Unassembled WGS sequence"/>
</dbReference>
<evidence type="ECO:0000313" key="2">
    <source>
        <dbReference type="Proteomes" id="UP000192328"/>
    </source>
</evidence>
<proteinExistence type="predicted"/>